<organism evidence="1 2">
    <name type="scientific">Rhodopirellula europaea 6C</name>
    <dbReference type="NCBI Taxonomy" id="1263867"/>
    <lineage>
        <taxon>Bacteria</taxon>
        <taxon>Pseudomonadati</taxon>
        <taxon>Planctomycetota</taxon>
        <taxon>Planctomycetia</taxon>
        <taxon>Pirellulales</taxon>
        <taxon>Pirellulaceae</taxon>
        <taxon>Rhodopirellula</taxon>
    </lineage>
</organism>
<reference evidence="1" key="2">
    <citation type="journal article" date="2013" name="Mar. Genomics">
        <title>Expression of sulfatases in Rhodopirellula baltica and the diversity of sulfatases in the genus Rhodopirellula.</title>
        <authorList>
            <person name="Wegner C.E."/>
            <person name="Richter-Heitmann T."/>
            <person name="Klindworth A."/>
            <person name="Klockow C."/>
            <person name="Richter M."/>
            <person name="Achstetter T."/>
            <person name="Glockner F.O."/>
            <person name="Harder J."/>
        </authorList>
    </citation>
    <scope>NUCLEOTIDE SEQUENCE [LARGE SCALE GENOMIC DNA]</scope>
    <source>
        <strain evidence="1">6C</strain>
    </source>
</reference>
<gene>
    <name evidence="1" type="ORF">RE6C_03410</name>
</gene>
<proteinExistence type="predicted"/>
<protein>
    <submittedName>
        <fullName evidence="1">Uncharacterized protein</fullName>
    </submittedName>
</protein>
<keyword evidence="2" id="KW-1185">Reference proteome</keyword>
<accession>M2A5X1</accession>
<dbReference type="Proteomes" id="UP000011529">
    <property type="component" value="Unassembled WGS sequence"/>
</dbReference>
<name>M2A5X1_9BACT</name>
<dbReference type="AlphaFoldDB" id="M2A5X1"/>
<dbReference type="PATRIC" id="fig|1263867.3.peg.3646"/>
<evidence type="ECO:0000313" key="2">
    <source>
        <dbReference type="Proteomes" id="UP000011529"/>
    </source>
</evidence>
<reference evidence="1" key="1">
    <citation type="submission" date="2012-11" db="EMBL/GenBank/DDBJ databases">
        <title>Permanent draft genomes of Rhodopirellula europaea strain SH398 and 6C.</title>
        <authorList>
            <person name="Richter M."/>
            <person name="Richter-Heitmann T."/>
            <person name="Frank C."/>
            <person name="Harder J."/>
            <person name="Glockner F.O."/>
        </authorList>
    </citation>
    <scope>NUCLEOTIDE SEQUENCE</scope>
    <source>
        <strain evidence="1">6C</strain>
    </source>
</reference>
<evidence type="ECO:0000313" key="1">
    <source>
        <dbReference type="EMBL" id="EMB15816.1"/>
    </source>
</evidence>
<sequence length="62" mass="6963">MRAEFARFSPRPNSGGTCLYRRIVRPETIGELAPENCSNRSKRTEVPWGNGEITGTWAFSFG</sequence>
<dbReference type="EMBL" id="ANMO01000154">
    <property type="protein sequence ID" value="EMB15816.1"/>
    <property type="molecule type" value="Genomic_DNA"/>
</dbReference>
<comment type="caution">
    <text evidence="1">The sequence shown here is derived from an EMBL/GenBank/DDBJ whole genome shotgun (WGS) entry which is preliminary data.</text>
</comment>